<dbReference type="OrthoDB" id="151193at2"/>
<dbReference type="SUPFAM" id="SSF51445">
    <property type="entry name" value="(Trans)glycosidases"/>
    <property type="match status" value="1"/>
</dbReference>
<dbReference type="Gene3D" id="3.20.20.80">
    <property type="entry name" value="Glycosidases"/>
    <property type="match status" value="1"/>
</dbReference>
<proteinExistence type="predicted"/>
<sequence>MRGRGINYDTGFAPVGDLSRPRFDPAEVAEELRVIAEELHCTAVRISGGLPERIELAAEAAAAHGLEVWFAPFPCNMTADQLVPFFLDCARRAERIRRSGAEVVLVLGCELSLFAEGFIPGDGFAGRMAALTAPDRMPLVGTADRVNAFFAELLPRVRAEFGGRISYASGVWEKPDWSGFDLVGVDAYRDAHNADHFHHLLAGAFEHGKPVAVTEFGCCAYQGAGARGGMGWAVVDDDAEPRCITEPLVRDEQEQVRYLRELLADFEEAGVDSAFWFTFAHFEAPHRPEDPAHDLDLASYGVVAVLPEGGRRPKAVFAALAEAYRR</sequence>
<protein>
    <recommendedName>
        <fullName evidence="3">Abortive infection protein</fullName>
    </recommendedName>
</protein>
<reference evidence="1 2" key="1">
    <citation type="submission" date="2019-06" db="EMBL/GenBank/DDBJ databases">
        <title>Description of Kitasatospora acidophila sp. nov. isolated from pine grove soil, and reclassification of Streptomyces novaecaesareae to Kitasatospora novaeceasareae comb. nov.</title>
        <authorList>
            <person name="Kim M.J."/>
        </authorList>
    </citation>
    <scope>NUCLEOTIDE SEQUENCE [LARGE SCALE GENOMIC DNA]</scope>
    <source>
        <strain evidence="1 2">MMS16-CNU292</strain>
    </source>
</reference>
<comment type="caution">
    <text evidence="1">The sequence shown here is derived from an EMBL/GenBank/DDBJ whole genome shotgun (WGS) entry which is preliminary data.</text>
</comment>
<dbReference type="EMBL" id="VIGB01000003">
    <property type="protein sequence ID" value="TQF07474.1"/>
    <property type="molecule type" value="Genomic_DNA"/>
</dbReference>
<accession>A0A540WGC2</accession>
<evidence type="ECO:0000313" key="2">
    <source>
        <dbReference type="Proteomes" id="UP000319103"/>
    </source>
</evidence>
<evidence type="ECO:0000313" key="1">
    <source>
        <dbReference type="EMBL" id="TQF07474.1"/>
    </source>
</evidence>
<evidence type="ECO:0008006" key="3">
    <source>
        <dbReference type="Google" id="ProtNLM"/>
    </source>
</evidence>
<keyword evidence="2" id="KW-1185">Reference proteome</keyword>
<dbReference type="InterPro" id="IPR017853">
    <property type="entry name" value="GH"/>
</dbReference>
<gene>
    <name evidence="1" type="ORF">E6W39_20810</name>
</gene>
<name>A0A540WGC2_9ACTN</name>
<dbReference type="AlphaFoldDB" id="A0A540WGC2"/>
<organism evidence="1 2">
    <name type="scientific">Kitasatospora acidiphila</name>
    <dbReference type="NCBI Taxonomy" id="2567942"/>
    <lineage>
        <taxon>Bacteria</taxon>
        <taxon>Bacillati</taxon>
        <taxon>Actinomycetota</taxon>
        <taxon>Actinomycetes</taxon>
        <taxon>Kitasatosporales</taxon>
        <taxon>Streptomycetaceae</taxon>
        <taxon>Kitasatospora</taxon>
    </lineage>
</organism>
<dbReference type="Proteomes" id="UP000319103">
    <property type="component" value="Unassembled WGS sequence"/>
</dbReference>